<keyword evidence="7" id="KW-1133">Transmembrane helix</keyword>
<dbReference type="SUPFAM" id="SSF103506">
    <property type="entry name" value="Mitochondrial carrier"/>
    <property type="match status" value="1"/>
</dbReference>
<evidence type="ECO:0000313" key="10">
    <source>
        <dbReference type="EMBL" id="KAG6381225.1"/>
    </source>
</evidence>
<dbReference type="Pfam" id="PF00153">
    <property type="entry name" value="Mito_carr"/>
    <property type="match status" value="1"/>
</dbReference>
<keyword evidence="4" id="KW-0812">Transmembrane</keyword>
<comment type="similarity">
    <text evidence="2">Belongs to the mitochondrial carrier (TC 2.A.29) family.</text>
</comment>
<dbReference type="PANTHER" id="PTHR45760:SF2">
    <property type="entry name" value="FI19922P1-RELATED"/>
    <property type="match status" value="1"/>
</dbReference>
<dbReference type="InterPro" id="IPR045315">
    <property type="entry name" value="Mtm1-like"/>
</dbReference>
<dbReference type="PANTHER" id="PTHR45760">
    <property type="entry name" value="FI19922P1-RELATED"/>
    <property type="match status" value="1"/>
</dbReference>
<keyword evidence="3" id="KW-0813">Transport</keyword>
<keyword evidence="6" id="KW-0999">Mitochondrion inner membrane</keyword>
<dbReference type="AlphaFoldDB" id="A0A8I2YZX8"/>
<keyword evidence="8" id="KW-0496">Mitochondrion</keyword>
<sequence length="127" mass="14292">MDPFRAKLVAAATGSTMTALTMTPFDVVKTRLQTQPKESLLSRTVSTRCCQPPNVPCVRNMSSLVHTFPAEKVVCVYDHGVLRRERVSGFLDAIRHCRESRGNKRVMEGCWNNLVSRCLLERISVLI</sequence>
<dbReference type="GO" id="GO:1990542">
    <property type="term" value="P:mitochondrial transmembrane transport"/>
    <property type="evidence" value="ECO:0007669"/>
    <property type="project" value="InterPro"/>
</dbReference>
<protein>
    <submittedName>
        <fullName evidence="10">Uncharacterized protein</fullName>
    </submittedName>
</protein>
<comment type="caution">
    <text evidence="10">The sequence shown here is derived from an EMBL/GenBank/DDBJ whole genome shotgun (WGS) entry which is preliminary data.</text>
</comment>
<dbReference type="EMBL" id="JAGFBS010000002">
    <property type="protein sequence ID" value="KAG6381225.1"/>
    <property type="molecule type" value="Genomic_DNA"/>
</dbReference>
<dbReference type="GO" id="GO:0005743">
    <property type="term" value="C:mitochondrial inner membrane"/>
    <property type="evidence" value="ECO:0007669"/>
    <property type="project" value="UniProtKB-SubCell"/>
</dbReference>
<dbReference type="Proteomes" id="UP000683000">
    <property type="component" value="Unassembled WGS sequence"/>
</dbReference>
<evidence type="ECO:0000256" key="4">
    <source>
        <dbReference type="ARBA" id="ARBA00022692"/>
    </source>
</evidence>
<proteinExistence type="inferred from homology"/>
<keyword evidence="5" id="KW-0677">Repeat</keyword>
<dbReference type="InterPro" id="IPR023395">
    <property type="entry name" value="MCP_dom_sf"/>
</dbReference>
<evidence type="ECO:0000256" key="2">
    <source>
        <dbReference type="ARBA" id="ARBA00006375"/>
    </source>
</evidence>
<dbReference type="Gene3D" id="1.50.40.10">
    <property type="entry name" value="Mitochondrial carrier domain"/>
    <property type="match status" value="1"/>
</dbReference>
<evidence type="ECO:0000256" key="3">
    <source>
        <dbReference type="ARBA" id="ARBA00022448"/>
    </source>
</evidence>
<organism evidence="10 11">
    <name type="scientific">Boletus reticuloceps</name>
    <dbReference type="NCBI Taxonomy" id="495285"/>
    <lineage>
        <taxon>Eukaryota</taxon>
        <taxon>Fungi</taxon>
        <taxon>Dikarya</taxon>
        <taxon>Basidiomycota</taxon>
        <taxon>Agaricomycotina</taxon>
        <taxon>Agaricomycetes</taxon>
        <taxon>Agaricomycetidae</taxon>
        <taxon>Boletales</taxon>
        <taxon>Boletineae</taxon>
        <taxon>Boletaceae</taxon>
        <taxon>Boletoideae</taxon>
        <taxon>Boletus</taxon>
    </lineage>
</organism>
<keyword evidence="9" id="KW-0472">Membrane</keyword>
<gene>
    <name evidence="10" type="ORF">JVT61DRAFT_5628</name>
</gene>
<dbReference type="InterPro" id="IPR018108">
    <property type="entry name" value="MCP_transmembrane"/>
</dbReference>
<evidence type="ECO:0000313" key="11">
    <source>
        <dbReference type="Proteomes" id="UP000683000"/>
    </source>
</evidence>
<evidence type="ECO:0000256" key="9">
    <source>
        <dbReference type="ARBA" id="ARBA00023136"/>
    </source>
</evidence>
<evidence type="ECO:0000256" key="8">
    <source>
        <dbReference type="ARBA" id="ARBA00023128"/>
    </source>
</evidence>
<evidence type="ECO:0000256" key="5">
    <source>
        <dbReference type="ARBA" id="ARBA00022737"/>
    </source>
</evidence>
<evidence type="ECO:0000256" key="6">
    <source>
        <dbReference type="ARBA" id="ARBA00022792"/>
    </source>
</evidence>
<name>A0A8I2YZX8_9AGAM</name>
<keyword evidence="11" id="KW-1185">Reference proteome</keyword>
<dbReference type="OrthoDB" id="1747031at2759"/>
<reference evidence="10" key="1">
    <citation type="submission" date="2021-03" db="EMBL/GenBank/DDBJ databases">
        <title>Evolutionary innovations through gain and loss of genes in the ectomycorrhizal Boletales.</title>
        <authorList>
            <person name="Wu G."/>
            <person name="Miyauchi S."/>
            <person name="Morin E."/>
            <person name="Yang Z.-L."/>
            <person name="Xu J."/>
            <person name="Martin F.M."/>
        </authorList>
    </citation>
    <scope>NUCLEOTIDE SEQUENCE</scope>
    <source>
        <strain evidence="10">BR01</strain>
    </source>
</reference>
<comment type="subcellular location">
    <subcellularLocation>
        <location evidence="1">Mitochondrion inner membrane</location>
        <topology evidence="1">Multi-pass membrane protein</topology>
    </subcellularLocation>
</comment>
<evidence type="ECO:0000256" key="1">
    <source>
        <dbReference type="ARBA" id="ARBA00004448"/>
    </source>
</evidence>
<accession>A0A8I2YZX8</accession>
<evidence type="ECO:0000256" key="7">
    <source>
        <dbReference type="ARBA" id="ARBA00022989"/>
    </source>
</evidence>